<evidence type="ECO:0000256" key="4">
    <source>
        <dbReference type="ARBA" id="ARBA00022771"/>
    </source>
</evidence>
<dbReference type="SMART" id="SM00355">
    <property type="entry name" value="ZnF_C2H2"/>
    <property type="match status" value="2"/>
</dbReference>
<dbReference type="Gene3D" id="3.30.160.60">
    <property type="entry name" value="Classic Zinc Finger"/>
    <property type="match status" value="1"/>
</dbReference>
<evidence type="ECO:0000313" key="10">
    <source>
        <dbReference type="EMBL" id="CAG6653763.1"/>
    </source>
</evidence>
<dbReference type="PROSITE" id="PS00028">
    <property type="entry name" value="ZINC_FINGER_C2H2_1"/>
    <property type="match status" value="2"/>
</dbReference>
<keyword evidence="2" id="KW-0479">Metal-binding</keyword>
<evidence type="ECO:0000259" key="9">
    <source>
        <dbReference type="PROSITE" id="PS50157"/>
    </source>
</evidence>
<feature type="domain" description="C2H2-type" evidence="9">
    <location>
        <begin position="118"/>
        <end position="140"/>
    </location>
</feature>
<dbReference type="SUPFAM" id="SSF57667">
    <property type="entry name" value="beta-beta-alpha zinc fingers"/>
    <property type="match status" value="1"/>
</dbReference>
<name>A0A8D8WCD8_9HEMI</name>
<proteinExistence type="predicted"/>
<reference evidence="10" key="1">
    <citation type="submission" date="2021-05" db="EMBL/GenBank/DDBJ databases">
        <authorList>
            <person name="Alioto T."/>
            <person name="Alioto T."/>
            <person name="Gomez Garrido J."/>
        </authorList>
    </citation>
    <scope>NUCLEOTIDE SEQUENCE</scope>
</reference>
<evidence type="ECO:0000256" key="6">
    <source>
        <dbReference type="ARBA" id="ARBA00023125"/>
    </source>
</evidence>
<dbReference type="InterPro" id="IPR013087">
    <property type="entry name" value="Znf_C2H2_type"/>
</dbReference>
<dbReference type="InterPro" id="IPR036236">
    <property type="entry name" value="Znf_C2H2_sf"/>
</dbReference>
<keyword evidence="4 8" id="KW-0863">Zinc-finger</keyword>
<accession>A0A8D8WCD8</accession>
<dbReference type="PROSITE" id="PS50157">
    <property type="entry name" value="ZINC_FINGER_C2H2_2"/>
    <property type="match status" value="2"/>
</dbReference>
<evidence type="ECO:0000256" key="8">
    <source>
        <dbReference type="PROSITE-ProRule" id="PRU00042"/>
    </source>
</evidence>
<dbReference type="GO" id="GO:0008270">
    <property type="term" value="F:zinc ion binding"/>
    <property type="evidence" value="ECO:0007669"/>
    <property type="project" value="UniProtKB-KW"/>
</dbReference>
<comment type="subcellular location">
    <subcellularLocation>
        <location evidence="1">Nucleus</location>
    </subcellularLocation>
</comment>
<dbReference type="EMBL" id="HBUF01174983">
    <property type="protein sequence ID" value="CAG6653763.1"/>
    <property type="molecule type" value="Transcribed_RNA"/>
</dbReference>
<dbReference type="Pfam" id="PF00096">
    <property type="entry name" value="zf-C2H2"/>
    <property type="match status" value="1"/>
</dbReference>
<dbReference type="GO" id="GO:0003677">
    <property type="term" value="F:DNA binding"/>
    <property type="evidence" value="ECO:0007669"/>
    <property type="project" value="UniProtKB-KW"/>
</dbReference>
<keyword evidence="5" id="KW-0862">Zinc</keyword>
<dbReference type="AlphaFoldDB" id="A0A8D8WCD8"/>
<protein>
    <recommendedName>
        <fullName evidence="9">C2H2-type domain-containing protein</fullName>
    </recommendedName>
</protein>
<keyword evidence="7" id="KW-0539">Nucleus</keyword>
<sequence>MSRVKTEIEPGLYETTYTTRNKNGQESVVRVIEQVTLDIPCDTTVKQEPIDEPLDSELDTLATQEAYEIEDIKIENGSVNCSNSEYSSNRESPKVKSIDDINSGIEISHSKKSKRNRYTCNQCSNTFLHKKTFKTHLLTHESVIFNCARCSQSFTRKASLKTHLLTHLT</sequence>
<evidence type="ECO:0000256" key="1">
    <source>
        <dbReference type="ARBA" id="ARBA00004123"/>
    </source>
</evidence>
<keyword evidence="3" id="KW-0677">Repeat</keyword>
<dbReference type="InterPro" id="IPR050331">
    <property type="entry name" value="Zinc_finger"/>
</dbReference>
<dbReference type="FunFam" id="3.30.160.60:FF:000100">
    <property type="entry name" value="Zinc finger 45-like"/>
    <property type="match status" value="1"/>
</dbReference>
<feature type="domain" description="C2H2-type" evidence="9">
    <location>
        <begin position="145"/>
        <end position="169"/>
    </location>
</feature>
<evidence type="ECO:0000256" key="5">
    <source>
        <dbReference type="ARBA" id="ARBA00022833"/>
    </source>
</evidence>
<keyword evidence="6" id="KW-0238">DNA-binding</keyword>
<evidence type="ECO:0000256" key="2">
    <source>
        <dbReference type="ARBA" id="ARBA00022723"/>
    </source>
</evidence>
<dbReference type="GO" id="GO:0010468">
    <property type="term" value="P:regulation of gene expression"/>
    <property type="evidence" value="ECO:0007669"/>
    <property type="project" value="TreeGrafter"/>
</dbReference>
<organism evidence="10">
    <name type="scientific">Cacopsylla melanoneura</name>
    <dbReference type="NCBI Taxonomy" id="428564"/>
    <lineage>
        <taxon>Eukaryota</taxon>
        <taxon>Metazoa</taxon>
        <taxon>Ecdysozoa</taxon>
        <taxon>Arthropoda</taxon>
        <taxon>Hexapoda</taxon>
        <taxon>Insecta</taxon>
        <taxon>Pterygota</taxon>
        <taxon>Neoptera</taxon>
        <taxon>Paraneoptera</taxon>
        <taxon>Hemiptera</taxon>
        <taxon>Sternorrhyncha</taxon>
        <taxon>Psylloidea</taxon>
        <taxon>Psyllidae</taxon>
        <taxon>Psyllinae</taxon>
        <taxon>Cacopsylla</taxon>
    </lineage>
</organism>
<evidence type="ECO:0000256" key="7">
    <source>
        <dbReference type="ARBA" id="ARBA00023242"/>
    </source>
</evidence>
<dbReference type="PANTHER" id="PTHR16515">
    <property type="entry name" value="PR DOMAIN ZINC FINGER PROTEIN"/>
    <property type="match status" value="1"/>
</dbReference>
<dbReference type="PANTHER" id="PTHR16515:SF49">
    <property type="entry name" value="GASTRULA ZINC FINGER PROTEIN XLCGF49.1-LIKE-RELATED"/>
    <property type="match status" value="1"/>
</dbReference>
<evidence type="ECO:0000256" key="3">
    <source>
        <dbReference type="ARBA" id="ARBA00022737"/>
    </source>
</evidence>
<dbReference type="GO" id="GO:0005634">
    <property type="term" value="C:nucleus"/>
    <property type="evidence" value="ECO:0007669"/>
    <property type="project" value="UniProtKB-SubCell"/>
</dbReference>